<feature type="compositionally biased region" description="Basic and acidic residues" evidence="2">
    <location>
        <begin position="924"/>
        <end position="943"/>
    </location>
</feature>
<dbReference type="EMBL" id="ML213525">
    <property type="protein sequence ID" value="TFK47259.1"/>
    <property type="molecule type" value="Genomic_DNA"/>
</dbReference>
<dbReference type="Gene3D" id="3.40.50.11210">
    <property type="entry name" value="Rap/Ran-GAP"/>
    <property type="match status" value="1"/>
</dbReference>
<feature type="compositionally biased region" description="Polar residues" evidence="2">
    <location>
        <begin position="740"/>
        <end position="761"/>
    </location>
</feature>
<evidence type="ECO:0000313" key="4">
    <source>
        <dbReference type="EMBL" id="TFK47259.1"/>
    </source>
</evidence>
<dbReference type="SUPFAM" id="SSF111347">
    <property type="entry name" value="Rap/Ran-GAP"/>
    <property type="match status" value="1"/>
</dbReference>
<feature type="compositionally biased region" description="Polar residues" evidence="2">
    <location>
        <begin position="1"/>
        <end position="25"/>
    </location>
</feature>
<dbReference type="InterPro" id="IPR035974">
    <property type="entry name" value="Rap/Ran-GAP_sf"/>
</dbReference>
<dbReference type="InterPro" id="IPR027107">
    <property type="entry name" value="Tuberin/Ral-act_asu"/>
</dbReference>
<dbReference type="PANTHER" id="PTHR10063:SF0">
    <property type="entry name" value="TUBERIN"/>
    <property type="match status" value="1"/>
</dbReference>
<feature type="region of interest" description="Disordered" evidence="2">
    <location>
        <begin position="922"/>
        <end position="975"/>
    </location>
</feature>
<dbReference type="Pfam" id="PF02145">
    <property type="entry name" value="Rap_GAP"/>
    <property type="match status" value="1"/>
</dbReference>
<dbReference type="SUPFAM" id="SSF48371">
    <property type="entry name" value="ARM repeat"/>
    <property type="match status" value="1"/>
</dbReference>
<protein>
    <recommendedName>
        <fullName evidence="3">Rap-GAP domain-containing protein</fullName>
    </recommendedName>
</protein>
<dbReference type="InterPro" id="IPR018515">
    <property type="entry name" value="Tuberin-type_domain"/>
</dbReference>
<dbReference type="PANTHER" id="PTHR10063">
    <property type="entry name" value="TUBERIN"/>
    <property type="match status" value="1"/>
</dbReference>
<dbReference type="GO" id="GO:0032007">
    <property type="term" value="P:negative regulation of TOR signaling"/>
    <property type="evidence" value="ECO:0007669"/>
    <property type="project" value="TreeGrafter"/>
</dbReference>
<feature type="domain" description="Rap-GAP" evidence="3">
    <location>
        <begin position="1481"/>
        <end position="1711"/>
    </location>
</feature>
<dbReference type="GO" id="GO:0005634">
    <property type="term" value="C:nucleus"/>
    <property type="evidence" value="ECO:0007669"/>
    <property type="project" value="InterPro"/>
</dbReference>
<dbReference type="FunFam" id="3.40.50.11210:FF:000007">
    <property type="entry name" value="Tuberous sclerosis 2"/>
    <property type="match status" value="1"/>
</dbReference>
<organism evidence="4 5">
    <name type="scientific">Heliocybe sulcata</name>
    <dbReference type="NCBI Taxonomy" id="5364"/>
    <lineage>
        <taxon>Eukaryota</taxon>
        <taxon>Fungi</taxon>
        <taxon>Dikarya</taxon>
        <taxon>Basidiomycota</taxon>
        <taxon>Agaricomycotina</taxon>
        <taxon>Agaricomycetes</taxon>
        <taxon>Gloeophyllales</taxon>
        <taxon>Gloeophyllaceae</taxon>
        <taxon>Heliocybe</taxon>
    </lineage>
</organism>
<sequence>MPPQEIDSNARPTSRARSNTTSLFSWRNKARPDATPTPAAPLPSVDELVESLTPPAVPSLHHARQLVAALPTAPSRPSSAVLNPIIAGLCEPTGPVPLQAVGYDLLSAYLSGHTASNGIESLSFSMLLEASIVWSSEIWEPRLKALDALSNIHTEIVGRELAFMKLATSWIESAFEGLLVPEKMANGEKAERERSIEKVSDFMDSMNRRLKDVYTIREDDLASLLARYASLVERALPVTSRISSDGPTSPSAEGLSSSSSTPTRPMSHRRHPSSTSIPILSPSSLSSPLVKFPIDVALLMYLKQLSFQLAVLSPIHLDSILPLLFRCLAYYSYPLPRLSLDSNLQHHSIAPVEKELRKTLYQLFTGPFVSSCTMILKQHLTPQWGLDPLSPADLQTSLGAFRTVRIMLRTALLSHLAKAKFTGSYTPSGAPAHIDVSQDVMKYAAMKEDLTPWEPARVCRLLLGPVKAWIGADLEDYSHPSWASRESILVEVVGVVKDVLQEMDERPEDEEGDFEEGAAVGEVLDQVALYAKKLRGPDGPPILIPLRHPTAAPTPFTRSLASVLARESVDTPTEPSLPLIVLTIADHITDDDTAKVIETLDKQHELSPISPDWLSNWSKILTHEILFAPERPSTRGRILGALEVAYASVKDMPSYRRPFLDVILEFWRHRVLDFGEQDEGEVVWHILSDEVVLRTAEDEPDEPQEDVPPDAAGGNVVDDILDFLTMVASGVPVDEGDSTYVPSAQTTSPVAQSPLPQNSPVLSRVQSEYAIQSRDKESSMPSVISLLSSFSAAGAASRSQTHLPESPHESQFGTKPVLASEAVKISNSVGAVIGLISVFSQLAFTPRSLIQQDLALAVRVFHTMVHLLRNANCSRAKLTVLQFMMRLRADRDHRLYYVDEAYDRHGHISYLASLINRAVLPGPKESETARNDEPSAEGRDIRKARPSVPQERDGRRASRGRAVHTSASASSRSRSRAPLRMPIAVTAVRPARNLWVAPESPPFVVTQVDVPSEGLISYDPDGPGLRIVLSISEYLAALVDTIEEERDWEVLSYVLCHLPAQLANKHLFCGPKSREEIMDLLRSLCSGISSGSLGHNIESWPPALKARDAHGLAYHTLSVLVSYRRAFEPQLHHVLVEVFLAGLSGQMSTIKCCLHALTISAFELQPSMTRYLSKVLEKLAQIMSNPVMAVHILNFLSMIASVPALYSNFTESDYKMVFGVALQYLQHHNRPSPTPISWALSQHVRIICYYVVYIWFLALKLPDRPRHVKFITRQLLLANEGRDQVDEPTEVCFDWLARYTYASADPRPASSLLNELVMNPKVHEPEATLSEKTWIVGNSVVTIRALARLGWLEVVARRPSGYTKFLCRTENVPMVGPGDVDPDFISIPSSLMMDRRTQEQPSTESSGIPTEMQDIFARDRPQDSSRPDPITGYVWSGTAPSQRRKDVAVDPSFFALQLSPYPDNIQRGRLITDPSVLPAFFRNLDRMPVIDTHKVGIMYVAPGQTEETEILANTHGSPAYTRFLEGIGRLINLRGQVDVYAGGLEPDEDGEYAYAWWDDIGQILYHTATLMPTDPNDKYCANKKRHIGNDYVRIVWNDSGMPYKFDTLRTEFQFVNIVVEPHSRGTIAAFSDNQHEHEYFKVTIQRAPGMTPFTPVGDFKLISAENLPLMVRQLSLLADWFASVFQHTQNDTVQVEVTTNWRSRLQAIRRFQASAPVPEVPSNSPVEGIMGQEIFRDFSTAY</sequence>
<evidence type="ECO:0000256" key="1">
    <source>
        <dbReference type="ARBA" id="ARBA00022468"/>
    </source>
</evidence>
<dbReference type="Proteomes" id="UP000305948">
    <property type="component" value="Unassembled WGS sequence"/>
</dbReference>
<gene>
    <name evidence="4" type="ORF">OE88DRAFT_1686716</name>
</gene>
<feature type="compositionally biased region" description="Low complexity" evidence="2">
    <location>
        <begin position="247"/>
        <end position="265"/>
    </location>
</feature>
<feature type="region of interest" description="Disordered" evidence="2">
    <location>
        <begin position="1"/>
        <end position="42"/>
    </location>
</feature>
<dbReference type="GO" id="GO:0051056">
    <property type="term" value="P:regulation of small GTPase mediated signal transduction"/>
    <property type="evidence" value="ECO:0007669"/>
    <property type="project" value="InterPro"/>
</dbReference>
<feature type="region of interest" description="Disordered" evidence="2">
    <location>
        <begin position="1418"/>
        <end position="1437"/>
    </location>
</feature>
<accession>A0A5C3MPC3</accession>
<dbReference type="InterPro" id="IPR000331">
    <property type="entry name" value="Rap/Ran_GAP_dom"/>
</dbReference>
<evidence type="ECO:0000259" key="3">
    <source>
        <dbReference type="PROSITE" id="PS50085"/>
    </source>
</evidence>
<dbReference type="STRING" id="5364.A0A5C3MPC3"/>
<reference evidence="4 5" key="1">
    <citation type="journal article" date="2019" name="Nat. Ecol. Evol.">
        <title>Megaphylogeny resolves global patterns of mushroom evolution.</title>
        <authorList>
            <person name="Varga T."/>
            <person name="Krizsan K."/>
            <person name="Foldi C."/>
            <person name="Dima B."/>
            <person name="Sanchez-Garcia M."/>
            <person name="Sanchez-Ramirez S."/>
            <person name="Szollosi G.J."/>
            <person name="Szarkandi J.G."/>
            <person name="Papp V."/>
            <person name="Albert L."/>
            <person name="Andreopoulos W."/>
            <person name="Angelini C."/>
            <person name="Antonin V."/>
            <person name="Barry K.W."/>
            <person name="Bougher N.L."/>
            <person name="Buchanan P."/>
            <person name="Buyck B."/>
            <person name="Bense V."/>
            <person name="Catcheside P."/>
            <person name="Chovatia M."/>
            <person name="Cooper J."/>
            <person name="Damon W."/>
            <person name="Desjardin D."/>
            <person name="Finy P."/>
            <person name="Geml J."/>
            <person name="Haridas S."/>
            <person name="Hughes K."/>
            <person name="Justo A."/>
            <person name="Karasinski D."/>
            <person name="Kautmanova I."/>
            <person name="Kiss B."/>
            <person name="Kocsube S."/>
            <person name="Kotiranta H."/>
            <person name="LaButti K.M."/>
            <person name="Lechner B.E."/>
            <person name="Liimatainen K."/>
            <person name="Lipzen A."/>
            <person name="Lukacs Z."/>
            <person name="Mihaltcheva S."/>
            <person name="Morgado L.N."/>
            <person name="Niskanen T."/>
            <person name="Noordeloos M.E."/>
            <person name="Ohm R.A."/>
            <person name="Ortiz-Santana B."/>
            <person name="Ovrebo C."/>
            <person name="Racz N."/>
            <person name="Riley R."/>
            <person name="Savchenko A."/>
            <person name="Shiryaev A."/>
            <person name="Soop K."/>
            <person name="Spirin V."/>
            <person name="Szebenyi C."/>
            <person name="Tomsovsky M."/>
            <person name="Tulloss R.E."/>
            <person name="Uehling J."/>
            <person name="Grigoriev I.V."/>
            <person name="Vagvolgyi C."/>
            <person name="Papp T."/>
            <person name="Martin F.M."/>
            <person name="Miettinen O."/>
            <person name="Hibbett D.S."/>
            <person name="Nagy L.G."/>
        </authorList>
    </citation>
    <scope>NUCLEOTIDE SEQUENCE [LARGE SCALE GENOMIC DNA]</scope>
    <source>
        <strain evidence="4 5">OMC1185</strain>
    </source>
</reference>
<name>A0A5C3MPC3_9AGAM</name>
<keyword evidence="1" id="KW-0343">GTPase activation</keyword>
<evidence type="ECO:0000313" key="5">
    <source>
        <dbReference type="Proteomes" id="UP000305948"/>
    </source>
</evidence>
<dbReference type="GO" id="GO:0033596">
    <property type="term" value="C:TSC1-TSC2 complex"/>
    <property type="evidence" value="ECO:0007669"/>
    <property type="project" value="TreeGrafter"/>
</dbReference>
<dbReference type="PROSITE" id="PS50085">
    <property type="entry name" value="RAPGAP"/>
    <property type="match status" value="1"/>
</dbReference>
<evidence type="ECO:0000256" key="2">
    <source>
        <dbReference type="SAM" id="MobiDB-lite"/>
    </source>
</evidence>
<proteinExistence type="predicted"/>
<feature type="region of interest" description="Disordered" evidence="2">
    <location>
        <begin position="241"/>
        <end position="279"/>
    </location>
</feature>
<feature type="region of interest" description="Disordered" evidence="2">
    <location>
        <begin position="737"/>
        <end position="761"/>
    </location>
</feature>
<dbReference type="Pfam" id="PF03542">
    <property type="entry name" value="Tuberin"/>
    <property type="match status" value="1"/>
</dbReference>
<dbReference type="OrthoDB" id="19311at2759"/>
<dbReference type="InterPro" id="IPR016024">
    <property type="entry name" value="ARM-type_fold"/>
</dbReference>
<keyword evidence="5" id="KW-1185">Reference proteome</keyword>
<dbReference type="GO" id="GO:0005096">
    <property type="term" value="F:GTPase activator activity"/>
    <property type="evidence" value="ECO:0007669"/>
    <property type="project" value="UniProtKB-KW"/>
</dbReference>